<feature type="domain" description="Mannosidase Ig/CBM-like" evidence="1">
    <location>
        <begin position="11"/>
        <end position="57"/>
    </location>
</feature>
<protein>
    <submittedName>
        <fullName evidence="2">Beta-mannosidase</fullName>
    </submittedName>
</protein>
<dbReference type="Proteomes" id="UP000543419">
    <property type="component" value="Unassembled WGS sequence"/>
</dbReference>
<evidence type="ECO:0000259" key="1">
    <source>
        <dbReference type="Pfam" id="PF17786"/>
    </source>
</evidence>
<dbReference type="AlphaFoldDB" id="A0A7Y0HX57"/>
<evidence type="ECO:0000313" key="3">
    <source>
        <dbReference type="Proteomes" id="UP000543419"/>
    </source>
</evidence>
<name>A0A7Y0HX57_9BIFI</name>
<dbReference type="Pfam" id="PF17786">
    <property type="entry name" value="Mannosidase_ig"/>
    <property type="match status" value="1"/>
</dbReference>
<reference evidence="2 3" key="1">
    <citation type="submission" date="2020-02" db="EMBL/GenBank/DDBJ databases">
        <title>Characterization of phylogenetic diversity of novel bifidobacterial species isolated in Czech ZOOs.</title>
        <authorList>
            <person name="Lugli G.A."/>
            <person name="Vera N.B."/>
            <person name="Ventura M."/>
        </authorList>
    </citation>
    <scope>NUCLEOTIDE SEQUENCE [LARGE SCALE GENOMIC DNA]</scope>
    <source>
        <strain evidence="2 3">DSM 109959</strain>
    </source>
</reference>
<gene>
    <name evidence="2" type="ORF">G1C97_1325</name>
</gene>
<comment type="caution">
    <text evidence="2">The sequence shown here is derived from an EMBL/GenBank/DDBJ whole genome shotgun (WGS) entry which is preliminary data.</text>
</comment>
<dbReference type="EMBL" id="JAAIIG010000005">
    <property type="protein sequence ID" value="NMM98373.1"/>
    <property type="molecule type" value="Genomic_DNA"/>
</dbReference>
<keyword evidence="3" id="KW-1185">Reference proteome</keyword>
<organism evidence="2 3">
    <name type="scientific">Bifidobacterium olomucense</name>
    <dbReference type="NCBI Taxonomy" id="2675324"/>
    <lineage>
        <taxon>Bacteria</taxon>
        <taxon>Bacillati</taxon>
        <taxon>Actinomycetota</taxon>
        <taxon>Actinomycetes</taxon>
        <taxon>Bifidobacteriales</taxon>
        <taxon>Bifidobacteriaceae</taxon>
        <taxon>Bifidobacterium</taxon>
    </lineage>
</organism>
<proteinExistence type="predicted"/>
<accession>A0A7Y0HX57</accession>
<dbReference type="RefSeq" id="WP_169241105.1">
    <property type="nucleotide sequence ID" value="NZ_JAAIIG010000005.1"/>
</dbReference>
<dbReference type="InterPro" id="IPR041447">
    <property type="entry name" value="Mannosidase_ig"/>
</dbReference>
<evidence type="ECO:0000313" key="2">
    <source>
        <dbReference type="EMBL" id="NMM98373.1"/>
    </source>
</evidence>
<sequence length="127" mass="13179">MAFVRRVAADHLALVIANDTLAAWVGTWTVERRDFDGTVLASQSFDVTFAAGEPGHVTLALDEAVATFGDASREMLVATPVAAGGDGGAVAGGFARVIYNPADVIDQRLDRTPLDARVAAVGDGYTS</sequence>